<name>A0ACB9FXI1_9ASTR</name>
<protein>
    <submittedName>
        <fullName evidence="1">Uncharacterized protein</fullName>
    </submittedName>
</protein>
<keyword evidence="2" id="KW-1185">Reference proteome</keyword>
<organism evidence="1 2">
    <name type="scientific">Smallanthus sonchifolius</name>
    <dbReference type="NCBI Taxonomy" id="185202"/>
    <lineage>
        <taxon>Eukaryota</taxon>
        <taxon>Viridiplantae</taxon>
        <taxon>Streptophyta</taxon>
        <taxon>Embryophyta</taxon>
        <taxon>Tracheophyta</taxon>
        <taxon>Spermatophyta</taxon>
        <taxon>Magnoliopsida</taxon>
        <taxon>eudicotyledons</taxon>
        <taxon>Gunneridae</taxon>
        <taxon>Pentapetalae</taxon>
        <taxon>asterids</taxon>
        <taxon>campanulids</taxon>
        <taxon>Asterales</taxon>
        <taxon>Asteraceae</taxon>
        <taxon>Asteroideae</taxon>
        <taxon>Heliantheae alliance</taxon>
        <taxon>Millerieae</taxon>
        <taxon>Smallanthus</taxon>
    </lineage>
</organism>
<dbReference type="EMBL" id="CM042032">
    <property type="protein sequence ID" value="KAI3775913.1"/>
    <property type="molecule type" value="Genomic_DNA"/>
</dbReference>
<dbReference type="Proteomes" id="UP001056120">
    <property type="component" value="Linkage Group LG15"/>
</dbReference>
<comment type="caution">
    <text evidence="1">The sequence shown here is derived from an EMBL/GenBank/DDBJ whole genome shotgun (WGS) entry which is preliminary data.</text>
</comment>
<accession>A0ACB9FXI1</accession>
<gene>
    <name evidence="1" type="ORF">L1987_45671</name>
</gene>
<reference evidence="2" key="1">
    <citation type="journal article" date="2022" name="Mol. Ecol. Resour.">
        <title>The genomes of chicory, endive, great burdock and yacon provide insights into Asteraceae palaeo-polyploidization history and plant inulin production.</title>
        <authorList>
            <person name="Fan W."/>
            <person name="Wang S."/>
            <person name="Wang H."/>
            <person name="Wang A."/>
            <person name="Jiang F."/>
            <person name="Liu H."/>
            <person name="Zhao H."/>
            <person name="Xu D."/>
            <person name="Zhang Y."/>
        </authorList>
    </citation>
    <scope>NUCLEOTIDE SEQUENCE [LARGE SCALE GENOMIC DNA]</scope>
    <source>
        <strain evidence="2">cv. Yunnan</strain>
    </source>
</reference>
<proteinExistence type="predicted"/>
<sequence length="95" mass="10400">MALISSSSLTASILIINPSIQQLLFLLLSPHHDDDGHNQLHAELDRTASKSGIDHDVTETGDVFDINPVKGPLEESGIERERKDCTDCAWPCGDF</sequence>
<reference evidence="1 2" key="2">
    <citation type="journal article" date="2022" name="Mol. Ecol. Resour.">
        <title>The genomes of chicory, endive, great burdock and yacon provide insights into Asteraceae paleo-polyploidization history and plant inulin production.</title>
        <authorList>
            <person name="Fan W."/>
            <person name="Wang S."/>
            <person name="Wang H."/>
            <person name="Wang A."/>
            <person name="Jiang F."/>
            <person name="Liu H."/>
            <person name="Zhao H."/>
            <person name="Xu D."/>
            <person name="Zhang Y."/>
        </authorList>
    </citation>
    <scope>NUCLEOTIDE SEQUENCE [LARGE SCALE GENOMIC DNA]</scope>
    <source>
        <strain evidence="2">cv. Yunnan</strain>
        <tissue evidence="1">Leaves</tissue>
    </source>
</reference>
<evidence type="ECO:0000313" key="2">
    <source>
        <dbReference type="Proteomes" id="UP001056120"/>
    </source>
</evidence>
<evidence type="ECO:0000313" key="1">
    <source>
        <dbReference type="EMBL" id="KAI3775913.1"/>
    </source>
</evidence>